<proteinExistence type="predicted"/>
<name>A0AAV7Q6S5_PLEWA</name>
<keyword evidence="3" id="KW-1185">Reference proteome</keyword>
<keyword evidence="1" id="KW-0812">Transmembrane</keyword>
<gene>
    <name evidence="2" type="ORF">NDU88_000345</name>
</gene>
<evidence type="ECO:0000256" key="1">
    <source>
        <dbReference type="SAM" id="Phobius"/>
    </source>
</evidence>
<dbReference type="AlphaFoldDB" id="A0AAV7Q6S5"/>
<keyword evidence="1" id="KW-1133">Transmembrane helix</keyword>
<accession>A0AAV7Q6S5</accession>
<reference evidence="2" key="1">
    <citation type="journal article" date="2022" name="bioRxiv">
        <title>Sequencing and chromosome-scale assembly of the giantPleurodeles waltlgenome.</title>
        <authorList>
            <person name="Brown T."/>
            <person name="Elewa A."/>
            <person name="Iarovenko S."/>
            <person name="Subramanian E."/>
            <person name="Araus A.J."/>
            <person name="Petzold A."/>
            <person name="Susuki M."/>
            <person name="Suzuki K.-i.T."/>
            <person name="Hayashi T."/>
            <person name="Toyoda A."/>
            <person name="Oliveira C."/>
            <person name="Osipova E."/>
            <person name="Leigh N.D."/>
            <person name="Simon A."/>
            <person name="Yun M.H."/>
        </authorList>
    </citation>
    <scope>NUCLEOTIDE SEQUENCE</scope>
    <source>
        <strain evidence="2">20211129_DDA</strain>
        <tissue evidence="2">Liver</tissue>
    </source>
</reference>
<feature type="non-terminal residue" evidence="2">
    <location>
        <position position="1"/>
    </location>
</feature>
<comment type="caution">
    <text evidence="2">The sequence shown here is derived from an EMBL/GenBank/DDBJ whole genome shotgun (WGS) entry which is preliminary data.</text>
</comment>
<feature type="transmembrane region" description="Helical" evidence="1">
    <location>
        <begin position="83"/>
        <end position="101"/>
    </location>
</feature>
<dbReference type="EMBL" id="JANPWB010000010">
    <property type="protein sequence ID" value="KAJ1133873.1"/>
    <property type="molecule type" value="Genomic_DNA"/>
</dbReference>
<feature type="non-terminal residue" evidence="2">
    <location>
        <position position="102"/>
    </location>
</feature>
<sequence length="102" mass="10417">GVLCAVASALSTGLCSLDDCDLFVVCSGVLCALASAQSSGFCSLDVAGSVLSPDFCSVDECDLFVVCSGVCCVQWPLPRALGYVLWMIVTCLLYAVGCAVCS</sequence>
<evidence type="ECO:0000313" key="3">
    <source>
        <dbReference type="Proteomes" id="UP001066276"/>
    </source>
</evidence>
<dbReference type="Proteomes" id="UP001066276">
    <property type="component" value="Chromosome 6"/>
</dbReference>
<keyword evidence="1" id="KW-0472">Membrane</keyword>
<evidence type="ECO:0000313" key="2">
    <source>
        <dbReference type="EMBL" id="KAJ1133873.1"/>
    </source>
</evidence>
<protein>
    <submittedName>
        <fullName evidence="2">Uncharacterized protein</fullName>
    </submittedName>
</protein>
<organism evidence="2 3">
    <name type="scientific">Pleurodeles waltl</name>
    <name type="common">Iberian ribbed newt</name>
    <dbReference type="NCBI Taxonomy" id="8319"/>
    <lineage>
        <taxon>Eukaryota</taxon>
        <taxon>Metazoa</taxon>
        <taxon>Chordata</taxon>
        <taxon>Craniata</taxon>
        <taxon>Vertebrata</taxon>
        <taxon>Euteleostomi</taxon>
        <taxon>Amphibia</taxon>
        <taxon>Batrachia</taxon>
        <taxon>Caudata</taxon>
        <taxon>Salamandroidea</taxon>
        <taxon>Salamandridae</taxon>
        <taxon>Pleurodelinae</taxon>
        <taxon>Pleurodeles</taxon>
    </lineage>
</organism>